<evidence type="ECO:0000256" key="2">
    <source>
        <dbReference type="ARBA" id="ARBA00022741"/>
    </source>
</evidence>
<evidence type="ECO:0000313" key="13">
    <source>
        <dbReference type="Proteomes" id="UP000248961"/>
    </source>
</evidence>
<dbReference type="PROSITE" id="PS50089">
    <property type="entry name" value="ZF_RING_2"/>
    <property type="match status" value="1"/>
</dbReference>
<keyword evidence="2" id="KW-0547">Nucleotide-binding</keyword>
<dbReference type="SMART" id="SM00184">
    <property type="entry name" value="RING"/>
    <property type="match status" value="1"/>
</dbReference>
<dbReference type="InterPro" id="IPR050628">
    <property type="entry name" value="SNF2_RAD54_helicase_TF"/>
</dbReference>
<dbReference type="InterPro" id="IPR014001">
    <property type="entry name" value="Helicase_ATP-bd"/>
</dbReference>
<dbReference type="InterPro" id="IPR017907">
    <property type="entry name" value="Znf_RING_CS"/>
</dbReference>
<dbReference type="GO" id="GO:0005524">
    <property type="term" value="F:ATP binding"/>
    <property type="evidence" value="ECO:0007669"/>
    <property type="project" value="UniProtKB-KW"/>
</dbReference>
<dbReference type="GO" id="GO:0005634">
    <property type="term" value="C:nucleus"/>
    <property type="evidence" value="ECO:0007669"/>
    <property type="project" value="TreeGrafter"/>
</dbReference>
<proteinExistence type="predicted"/>
<keyword evidence="5" id="KW-0862">Zinc</keyword>
<evidence type="ECO:0000259" key="11">
    <source>
        <dbReference type="PROSITE" id="PS51194"/>
    </source>
</evidence>
<dbReference type="Proteomes" id="UP000248961">
    <property type="component" value="Unassembled WGS sequence"/>
</dbReference>
<dbReference type="CDD" id="cd18793">
    <property type="entry name" value="SF2_C_SNF"/>
    <property type="match status" value="1"/>
</dbReference>
<feature type="domain" description="Helicase C-terminal" evidence="11">
    <location>
        <begin position="733"/>
        <end position="898"/>
    </location>
</feature>
<dbReference type="VEuPathDB" id="FungiDB:BO97DRAFT_380212"/>
<dbReference type="GO" id="GO:0008094">
    <property type="term" value="F:ATP-dependent activity, acting on DNA"/>
    <property type="evidence" value="ECO:0007669"/>
    <property type="project" value="TreeGrafter"/>
</dbReference>
<gene>
    <name evidence="12" type="ORF">BO97DRAFT_380212</name>
</gene>
<dbReference type="InterPro" id="IPR027417">
    <property type="entry name" value="P-loop_NTPase"/>
</dbReference>
<dbReference type="CDD" id="cd18008">
    <property type="entry name" value="DEXDc_SHPRH-like"/>
    <property type="match status" value="1"/>
</dbReference>
<accession>A0A395HHR9</accession>
<evidence type="ECO:0000256" key="6">
    <source>
        <dbReference type="ARBA" id="ARBA00022840"/>
    </source>
</evidence>
<name>A0A395HHR9_ASPHC</name>
<dbReference type="PANTHER" id="PTHR45626:SF52">
    <property type="entry name" value="SINGLE-STRANDED DNA-DEPENDENT ATPASE (EUROFUNG)"/>
    <property type="match status" value="1"/>
</dbReference>
<dbReference type="InterPro" id="IPR001650">
    <property type="entry name" value="Helicase_C-like"/>
</dbReference>
<evidence type="ECO:0000256" key="1">
    <source>
        <dbReference type="ARBA" id="ARBA00022723"/>
    </source>
</evidence>
<dbReference type="AlphaFoldDB" id="A0A395HHR9"/>
<organism evidence="12 13">
    <name type="scientific">Aspergillus homomorphus (strain CBS 101889)</name>
    <dbReference type="NCBI Taxonomy" id="1450537"/>
    <lineage>
        <taxon>Eukaryota</taxon>
        <taxon>Fungi</taxon>
        <taxon>Dikarya</taxon>
        <taxon>Ascomycota</taxon>
        <taxon>Pezizomycotina</taxon>
        <taxon>Eurotiomycetes</taxon>
        <taxon>Eurotiomycetidae</taxon>
        <taxon>Eurotiales</taxon>
        <taxon>Aspergillaceae</taxon>
        <taxon>Aspergillus</taxon>
        <taxon>Aspergillus subgen. Circumdati</taxon>
    </lineage>
</organism>
<evidence type="ECO:0000313" key="12">
    <source>
        <dbReference type="EMBL" id="RAL06528.1"/>
    </source>
</evidence>
<dbReference type="SMART" id="SM00487">
    <property type="entry name" value="DEXDc"/>
    <property type="match status" value="1"/>
</dbReference>
<dbReference type="STRING" id="1450537.A0A395HHR9"/>
<keyword evidence="6" id="KW-0067">ATP-binding</keyword>
<protein>
    <recommendedName>
        <fullName evidence="14">SNF2 family helicase</fullName>
    </recommendedName>
</protein>
<dbReference type="GeneID" id="37197481"/>
<dbReference type="RefSeq" id="XP_025545682.1">
    <property type="nucleotide sequence ID" value="XM_025693192.1"/>
</dbReference>
<evidence type="ECO:0000256" key="5">
    <source>
        <dbReference type="ARBA" id="ARBA00022833"/>
    </source>
</evidence>
<dbReference type="Gene3D" id="3.40.50.10810">
    <property type="entry name" value="Tandem AAA-ATPase domain"/>
    <property type="match status" value="1"/>
</dbReference>
<dbReference type="InterPro" id="IPR049730">
    <property type="entry name" value="SNF2/RAD54-like_C"/>
</dbReference>
<feature type="domain" description="RING-type" evidence="9">
    <location>
        <begin position="658"/>
        <end position="701"/>
    </location>
</feature>
<keyword evidence="1" id="KW-0479">Metal-binding</keyword>
<dbReference type="InterPro" id="IPR038718">
    <property type="entry name" value="SNF2-like_sf"/>
</dbReference>
<dbReference type="PROSITE" id="PS51194">
    <property type="entry name" value="HELICASE_CTER"/>
    <property type="match status" value="1"/>
</dbReference>
<dbReference type="InterPro" id="IPR001841">
    <property type="entry name" value="Znf_RING"/>
</dbReference>
<dbReference type="SUPFAM" id="SSF52540">
    <property type="entry name" value="P-loop containing nucleoside triphosphate hydrolases"/>
    <property type="match status" value="2"/>
</dbReference>
<keyword evidence="13" id="KW-1185">Reference proteome</keyword>
<dbReference type="PROSITE" id="PS51192">
    <property type="entry name" value="HELICASE_ATP_BIND_1"/>
    <property type="match status" value="1"/>
</dbReference>
<feature type="domain" description="Helicase ATP-binding" evidence="10">
    <location>
        <begin position="348"/>
        <end position="519"/>
    </location>
</feature>
<dbReference type="OrthoDB" id="448448at2759"/>
<evidence type="ECO:0000256" key="3">
    <source>
        <dbReference type="ARBA" id="ARBA00022771"/>
    </source>
</evidence>
<dbReference type="InterPro" id="IPR000330">
    <property type="entry name" value="SNF2_N"/>
</dbReference>
<dbReference type="GO" id="GO:0008270">
    <property type="term" value="F:zinc ion binding"/>
    <property type="evidence" value="ECO:0007669"/>
    <property type="project" value="UniProtKB-KW"/>
</dbReference>
<dbReference type="Pfam" id="PF00176">
    <property type="entry name" value="SNF2-rel_dom"/>
    <property type="match status" value="1"/>
</dbReference>
<feature type="region of interest" description="Disordered" evidence="8">
    <location>
        <begin position="1"/>
        <end position="21"/>
    </location>
</feature>
<sequence>MVNTRKRSREPEFSDKDVRETKRRSGALTVTVCENIVDLTLSDSDDGNDKQTCAASASIATIATIATTDNDNHPSPIIPLGPQIGPEDICFGMLSMRATASDAGRLPATSTAATLSFEDNLIRIHLVGVERSVAILVCKPLPLLLSRFAITLKATICGRAPKPILEKQRGNTVSSSNITMGAMLYSVRIFVYGQVYQKEQVGDFLAAEGLFLQHPHASEIEYGVKYLNPQYLLPPGSETMPSPDKLSVSTCCVGRERPGPDALDDVEKNAIYRIFNTFNGPGEIQTDIKPSLRLTTTLKRHQIEALVMMIEKEEGIFEGAQFPSMWVPFKAPDGKFRYQNIVTKLFETERPVSVRGGILADEMGLGKTLSSLALICHSLDRREQAASTSAPRATLIVTPKSTIYGWESQIVRHICPKRVKWVTYHGSDRHQQHSRLDAYDVVLTTYETLRAEEGKRDSLLEHEWERVILDEAHRIRNPSSKTFQTVQSLHAQYRWCLTGTPIQNRLEDFGALLNFIGVPPFDSVSAFDKFIVGPISSKRKNSLDLLRKVVRATCLRRTKLDYAAALCLPRKSERIERVQMEREDRELYEFFKHFSYLRAAKATATNKGGAQILVLISLLRLICNHGAALLSEAALNVWRERDDTSLAWKVLEAETGQCAVCTQSTQESRSDGSRMEELSCGHRICENCAAATSQTLCHKCEATPDPGPCSSSSLPLRTSVTNTLAMQYNPSAKVKALLHNITGRQSLSGNTTAAIKFSVVFSHWTKMLDLIATALHEQGLLFQRIDGRSSLVQRKEALRVFGSDPQCNVMLASIGAAGEGIDLTAASSIHIVEPHWNPMAEAQAIDRVHRIGQKRDVEVVRYIMRESIESYVQWIQQDKLRLINEVLSPSDHCKENVTQGRWRVSTLICQHLYSIF</sequence>
<evidence type="ECO:0000256" key="7">
    <source>
        <dbReference type="PROSITE-ProRule" id="PRU00175"/>
    </source>
</evidence>
<reference evidence="12 13" key="1">
    <citation type="submission" date="2018-02" db="EMBL/GenBank/DDBJ databases">
        <title>The genomes of Aspergillus section Nigri reveals drivers in fungal speciation.</title>
        <authorList>
            <consortium name="DOE Joint Genome Institute"/>
            <person name="Vesth T.C."/>
            <person name="Nybo J."/>
            <person name="Theobald S."/>
            <person name="Brandl J."/>
            <person name="Frisvad J.C."/>
            <person name="Nielsen K.F."/>
            <person name="Lyhne E.K."/>
            <person name="Kogle M.E."/>
            <person name="Kuo A."/>
            <person name="Riley R."/>
            <person name="Clum A."/>
            <person name="Nolan M."/>
            <person name="Lipzen A."/>
            <person name="Salamov A."/>
            <person name="Henrissat B."/>
            <person name="Wiebenga A."/>
            <person name="De vries R.P."/>
            <person name="Grigoriev I.V."/>
            <person name="Mortensen U.H."/>
            <person name="Andersen M.R."/>
            <person name="Baker S.E."/>
        </authorList>
    </citation>
    <scope>NUCLEOTIDE SEQUENCE [LARGE SCALE GENOMIC DNA]</scope>
    <source>
        <strain evidence="12 13">CBS 101889</strain>
    </source>
</reference>
<evidence type="ECO:0000259" key="9">
    <source>
        <dbReference type="PROSITE" id="PS50089"/>
    </source>
</evidence>
<keyword evidence="4" id="KW-0378">Hydrolase</keyword>
<dbReference type="PROSITE" id="PS00518">
    <property type="entry name" value="ZF_RING_1"/>
    <property type="match status" value="1"/>
</dbReference>
<dbReference type="EMBL" id="KZ824382">
    <property type="protein sequence ID" value="RAL06528.1"/>
    <property type="molecule type" value="Genomic_DNA"/>
</dbReference>
<dbReference type="Gene3D" id="3.40.50.300">
    <property type="entry name" value="P-loop containing nucleotide triphosphate hydrolases"/>
    <property type="match status" value="1"/>
</dbReference>
<evidence type="ECO:0000256" key="4">
    <source>
        <dbReference type="ARBA" id="ARBA00022801"/>
    </source>
</evidence>
<dbReference type="SMART" id="SM00490">
    <property type="entry name" value="HELICc"/>
    <property type="match status" value="1"/>
</dbReference>
<dbReference type="PANTHER" id="PTHR45626">
    <property type="entry name" value="TRANSCRIPTION TERMINATION FACTOR 2-RELATED"/>
    <property type="match status" value="1"/>
</dbReference>
<keyword evidence="3 7" id="KW-0863">Zinc-finger</keyword>
<dbReference type="GO" id="GO:0016787">
    <property type="term" value="F:hydrolase activity"/>
    <property type="evidence" value="ECO:0007669"/>
    <property type="project" value="UniProtKB-KW"/>
</dbReference>
<dbReference type="GO" id="GO:0006281">
    <property type="term" value="P:DNA repair"/>
    <property type="evidence" value="ECO:0007669"/>
    <property type="project" value="TreeGrafter"/>
</dbReference>
<evidence type="ECO:0000259" key="10">
    <source>
        <dbReference type="PROSITE" id="PS51192"/>
    </source>
</evidence>
<evidence type="ECO:0008006" key="14">
    <source>
        <dbReference type="Google" id="ProtNLM"/>
    </source>
</evidence>
<dbReference type="Pfam" id="PF00271">
    <property type="entry name" value="Helicase_C"/>
    <property type="match status" value="1"/>
</dbReference>
<evidence type="ECO:0000256" key="8">
    <source>
        <dbReference type="SAM" id="MobiDB-lite"/>
    </source>
</evidence>
<feature type="compositionally biased region" description="Basic and acidic residues" evidence="8">
    <location>
        <begin position="9"/>
        <end position="20"/>
    </location>
</feature>